<evidence type="ECO:0000313" key="11">
    <source>
        <dbReference type="EMBL" id="KNF08315.1"/>
    </source>
</evidence>
<keyword evidence="12" id="KW-1185">Reference proteome</keyword>
<evidence type="ECO:0000256" key="7">
    <source>
        <dbReference type="ARBA" id="ARBA00023136"/>
    </source>
</evidence>
<evidence type="ECO:0000256" key="6">
    <source>
        <dbReference type="ARBA" id="ARBA00023032"/>
    </source>
</evidence>
<dbReference type="NCBIfam" id="TIGR00969">
    <property type="entry name" value="3a0106s02"/>
    <property type="match status" value="1"/>
</dbReference>
<keyword evidence="3" id="KW-0813">Transport</keyword>
<feature type="transmembrane region" description="Helical" evidence="9">
    <location>
        <begin position="76"/>
        <end position="99"/>
    </location>
</feature>
<comment type="subunit">
    <text evidence="2">The complex is composed of two ATP-binding proteins (CysA), two transmembrane proteins (CysT and CysW) and a solute-binding protein (CysP).</text>
</comment>
<dbReference type="InterPro" id="IPR000515">
    <property type="entry name" value="MetI-like"/>
</dbReference>
<dbReference type="Proteomes" id="UP000037267">
    <property type="component" value="Unassembled WGS sequence"/>
</dbReference>
<evidence type="ECO:0000256" key="9">
    <source>
        <dbReference type="SAM" id="Phobius"/>
    </source>
</evidence>
<evidence type="ECO:0000256" key="2">
    <source>
        <dbReference type="ARBA" id="ARBA00011779"/>
    </source>
</evidence>
<dbReference type="NCBIfam" id="TIGR02140">
    <property type="entry name" value="permease_CysW"/>
    <property type="match status" value="1"/>
</dbReference>
<dbReference type="EMBL" id="LGSS01000008">
    <property type="protein sequence ID" value="KNF08315.1"/>
    <property type="molecule type" value="Genomic_DNA"/>
</dbReference>
<reference evidence="12" key="1">
    <citation type="submission" date="2015-07" db="EMBL/GenBank/DDBJ databases">
        <title>Draft genome sequence of the purine-degrading Gottschalkia purinilyticum DSM 1384 (formerly Clostridium purinilyticum).</title>
        <authorList>
            <person name="Poehlein A."/>
            <person name="Schiel-Bengelsdorf B."/>
            <person name="Bengelsdorf F.R."/>
            <person name="Daniel R."/>
            <person name="Duerre P."/>
        </authorList>
    </citation>
    <scope>NUCLEOTIDE SEQUENCE [LARGE SCALE GENOMIC DNA]</scope>
    <source>
        <strain evidence="12">DSM 1384</strain>
    </source>
</reference>
<dbReference type="PANTHER" id="PTHR30406:SF1">
    <property type="entry name" value="SULFATE TRANSPORT SYSTEM PERMEASE PROTEIN CYSW"/>
    <property type="match status" value="1"/>
</dbReference>
<evidence type="ECO:0000259" key="10">
    <source>
        <dbReference type="PROSITE" id="PS50928"/>
    </source>
</evidence>
<dbReference type="Pfam" id="PF00528">
    <property type="entry name" value="BPD_transp_1"/>
    <property type="match status" value="1"/>
</dbReference>
<dbReference type="CDD" id="cd06261">
    <property type="entry name" value="TM_PBP2"/>
    <property type="match status" value="1"/>
</dbReference>
<dbReference type="InterPro" id="IPR035906">
    <property type="entry name" value="MetI-like_sf"/>
</dbReference>
<accession>A0A0L0WAG9</accession>
<dbReference type="GO" id="GO:0015419">
    <property type="term" value="F:ABC-type sulfate transporter activity"/>
    <property type="evidence" value="ECO:0007669"/>
    <property type="project" value="InterPro"/>
</dbReference>
<feature type="transmembrane region" description="Helical" evidence="9">
    <location>
        <begin position="259"/>
        <end position="279"/>
    </location>
</feature>
<dbReference type="Gene3D" id="1.10.3720.10">
    <property type="entry name" value="MetI-like"/>
    <property type="match status" value="1"/>
</dbReference>
<comment type="caution">
    <text evidence="11">The sequence shown here is derived from an EMBL/GenBank/DDBJ whole genome shotgun (WGS) entry which is preliminary data.</text>
</comment>
<dbReference type="AlphaFoldDB" id="A0A0L0WAG9"/>
<dbReference type="GO" id="GO:0005886">
    <property type="term" value="C:plasma membrane"/>
    <property type="evidence" value="ECO:0007669"/>
    <property type="project" value="InterPro"/>
</dbReference>
<feature type="transmembrane region" description="Helical" evidence="9">
    <location>
        <begin position="153"/>
        <end position="173"/>
    </location>
</feature>
<comment type="function">
    <text evidence="8">Part of the ABC transporter complex CysAWTP (TC 3.A.1.6.1) involved in sulfate/thiosulfate import. Probably responsible for the translocation of the substrate across the membrane.</text>
</comment>
<keyword evidence="4 9" id="KW-0812">Transmembrane</keyword>
<dbReference type="SUPFAM" id="SSF161098">
    <property type="entry name" value="MetI-like"/>
    <property type="match status" value="1"/>
</dbReference>
<organism evidence="11 12">
    <name type="scientific">Gottschalkia purinilytica</name>
    <name type="common">Clostridium purinilyticum</name>
    <dbReference type="NCBI Taxonomy" id="1503"/>
    <lineage>
        <taxon>Bacteria</taxon>
        <taxon>Bacillati</taxon>
        <taxon>Bacillota</taxon>
        <taxon>Tissierellia</taxon>
        <taxon>Tissierellales</taxon>
        <taxon>Gottschalkiaceae</taxon>
        <taxon>Gottschalkia</taxon>
    </lineage>
</organism>
<keyword evidence="5 9" id="KW-1133">Transmembrane helix</keyword>
<name>A0A0L0WAG9_GOTPU</name>
<feature type="transmembrane region" description="Helical" evidence="9">
    <location>
        <begin position="111"/>
        <end position="133"/>
    </location>
</feature>
<comment type="subcellular location">
    <subcellularLocation>
        <location evidence="1">Membrane</location>
        <topology evidence="1">Multi-pass membrane protein</topology>
    </subcellularLocation>
</comment>
<evidence type="ECO:0000256" key="8">
    <source>
        <dbReference type="ARBA" id="ARBA00025323"/>
    </source>
</evidence>
<dbReference type="STRING" id="1503.CLPU_8c00800"/>
<dbReference type="PROSITE" id="PS50928">
    <property type="entry name" value="ABC_TM1"/>
    <property type="match status" value="1"/>
</dbReference>
<dbReference type="OrthoDB" id="9785836at2"/>
<evidence type="ECO:0000256" key="4">
    <source>
        <dbReference type="ARBA" id="ARBA00022692"/>
    </source>
</evidence>
<evidence type="ECO:0000256" key="1">
    <source>
        <dbReference type="ARBA" id="ARBA00004141"/>
    </source>
</evidence>
<dbReference type="RefSeq" id="WP_082154168.1">
    <property type="nucleotide sequence ID" value="NZ_LGSS01000008.1"/>
</dbReference>
<dbReference type="InterPro" id="IPR011866">
    <property type="entry name" value="CysW_permease"/>
</dbReference>
<keyword evidence="6" id="KW-0764">Sulfate transport</keyword>
<gene>
    <name evidence="11" type="primary">cysW</name>
    <name evidence="11" type="ORF">CLPU_8c00800</name>
</gene>
<feature type="domain" description="ABC transmembrane type-1" evidence="10">
    <location>
        <begin position="76"/>
        <end position="284"/>
    </location>
</feature>
<protein>
    <submittedName>
        <fullName evidence="11">Sulfate transport system permease protein CysW</fullName>
    </submittedName>
</protein>
<dbReference type="PANTHER" id="PTHR30406">
    <property type="entry name" value="SULFATE TRANSPORT SYSTEM PERMEASE PROTEIN"/>
    <property type="match status" value="1"/>
</dbReference>
<feature type="transmembrane region" description="Helical" evidence="9">
    <location>
        <begin position="31"/>
        <end position="56"/>
    </location>
</feature>
<evidence type="ECO:0000256" key="3">
    <source>
        <dbReference type="ARBA" id="ARBA00022448"/>
    </source>
</evidence>
<dbReference type="PATRIC" id="fig|1503.3.peg.3220"/>
<proteinExistence type="predicted"/>
<evidence type="ECO:0000256" key="5">
    <source>
        <dbReference type="ARBA" id="ARBA00022989"/>
    </source>
</evidence>
<keyword evidence="7 9" id="KW-0472">Membrane</keyword>
<dbReference type="InterPro" id="IPR005667">
    <property type="entry name" value="Sulph_transpt2"/>
</dbReference>
<evidence type="ECO:0000313" key="12">
    <source>
        <dbReference type="Proteomes" id="UP000037267"/>
    </source>
</evidence>
<sequence length="293" mass="32123">MSESIAIEEKKVPTPKVKNSSIKESKIVRNILIFISMIYVALILIVPLIAVFTKAFEKGFSVYMGAITDPMALEALKLTLLTVAICVPINTIFGIVASWAIAKFEFKGKNLLITIIDLPFAISPVIAGFIFVLLFSDTHGLFGNWLSSNNIKIIFNTPGIIISTIFVTFPFVARELIPLMQSQGSSEEEAALTLGASGWKTFWLVTLPNIKWALLYGIVLTAARSAGEFGAVSVVSGHIRGVTTTLPLHVEILYNEYNFTSAFSVASLLTIIAVINLIIKNIVEKQNRKELDK</sequence>